<evidence type="ECO:0000313" key="2">
    <source>
        <dbReference type="EMBL" id="KAJ8298680.1"/>
    </source>
</evidence>
<gene>
    <name evidence="2" type="ORF">KUTeg_022740</name>
</gene>
<feature type="signal peptide" evidence="1">
    <location>
        <begin position="1"/>
        <end position="16"/>
    </location>
</feature>
<name>A0ABQ9E5A5_TEGGR</name>
<protein>
    <submittedName>
        <fullName evidence="2">Uncharacterized protein</fullName>
    </submittedName>
</protein>
<accession>A0ABQ9E5A5</accession>
<reference evidence="2 3" key="1">
    <citation type="submission" date="2022-12" db="EMBL/GenBank/DDBJ databases">
        <title>Chromosome-level genome of Tegillarca granosa.</title>
        <authorList>
            <person name="Kim J."/>
        </authorList>
    </citation>
    <scope>NUCLEOTIDE SEQUENCE [LARGE SCALE GENOMIC DNA]</scope>
    <source>
        <strain evidence="2">Teg-2019</strain>
        <tissue evidence="2">Adductor muscle</tissue>
    </source>
</reference>
<dbReference type="Gene3D" id="4.10.40.20">
    <property type="match status" value="1"/>
</dbReference>
<dbReference type="SUPFAM" id="SSF57184">
    <property type="entry name" value="Growth factor receptor domain"/>
    <property type="match status" value="1"/>
</dbReference>
<dbReference type="EMBL" id="JARBDR010000921">
    <property type="protein sequence ID" value="KAJ8298680.1"/>
    <property type="molecule type" value="Genomic_DNA"/>
</dbReference>
<sequence length="106" mass="11302">MFQLAVIFSFAAVSSAIVCTPELCQNVKQEPLNCQGSIIQKGGFCGCTDACAKVEGELCQATYMFGIIPAGSCDKGLTCIQQSHDHIAFGRGTCVKTEPTKVKQLH</sequence>
<organism evidence="2 3">
    <name type="scientific">Tegillarca granosa</name>
    <name type="common">Malaysian cockle</name>
    <name type="synonym">Anadara granosa</name>
    <dbReference type="NCBI Taxonomy" id="220873"/>
    <lineage>
        <taxon>Eukaryota</taxon>
        <taxon>Metazoa</taxon>
        <taxon>Spiralia</taxon>
        <taxon>Lophotrochozoa</taxon>
        <taxon>Mollusca</taxon>
        <taxon>Bivalvia</taxon>
        <taxon>Autobranchia</taxon>
        <taxon>Pteriomorphia</taxon>
        <taxon>Arcoida</taxon>
        <taxon>Arcoidea</taxon>
        <taxon>Arcidae</taxon>
        <taxon>Tegillarca</taxon>
    </lineage>
</organism>
<dbReference type="InterPro" id="IPR009030">
    <property type="entry name" value="Growth_fac_rcpt_cys_sf"/>
</dbReference>
<evidence type="ECO:0000256" key="1">
    <source>
        <dbReference type="SAM" id="SignalP"/>
    </source>
</evidence>
<keyword evidence="1" id="KW-0732">Signal</keyword>
<comment type="caution">
    <text evidence="2">The sequence shown here is derived from an EMBL/GenBank/DDBJ whole genome shotgun (WGS) entry which is preliminary data.</text>
</comment>
<feature type="chain" id="PRO_5047520673" evidence="1">
    <location>
        <begin position="17"/>
        <end position="106"/>
    </location>
</feature>
<proteinExistence type="predicted"/>
<evidence type="ECO:0000313" key="3">
    <source>
        <dbReference type="Proteomes" id="UP001217089"/>
    </source>
</evidence>
<keyword evidence="3" id="KW-1185">Reference proteome</keyword>
<dbReference type="Proteomes" id="UP001217089">
    <property type="component" value="Unassembled WGS sequence"/>
</dbReference>